<proteinExistence type="predicted"/>
<accession>A0A8K0RS93</accession>
<sequence length="641" mass="72093">MDPYRRFYEPNYIAPPFADPPQAPRTGQWSLSPLTPTPASEEVTGYPPPLDMDRVIPDGPPIPGSPYYSRTGNTLQHRTTSVVNPALNGIASIADTYSPPSSYRTDCEYEEYASQPSTRDNPYYPRPLSDYRHASQGQSTLSRLRSVTPSQSEDQSTYVPERHRTSYAPETSRAQPRYHVGGRTRRRSHYAPPCSSRTYEYLGYDGSEGDLTPYQRDRVQSWASNVAPGSPQKSVSQAQSHPPQSRHDMSSTQTVTYCMNCKCEMRHFSLRCNDCWDRHTDRLNGLDSSWEPAYCIRCSDEIGETFYLCERHQEDTAFLTENRTRTLEREGICCYCWDERAEVGSYRSRRDKGKGRDYDRPPVQTKDVPWCNRWPTPYREGKDPSASGYENPVTSSETTDPYNAQMSDAASPSSFIYGAQPSSYQSSAAGPSGMQAYGAEASGSSSYDSQINVSQPPHFQASFSGPSSSQPPGRDHTRDSPGQLPARRHCYECGAPAATHLFSIFCTFHKQQTIPRMIDSMGPPPIHHCIVCNRPAHGLSVVCGEHNDKSFLTADELNCLRDEHGCCKECFLVMVDRGRFFCNGCLDKRKDARHSYGSHGKIKRQAVCTKCRKPIDTGTTCGECLKKKKKEREAKKKNARR</sequence>
<name>A0A8K0RS93_9HYPO</name>
<feature type="compositionally biased region" description="Polar residues" evidence="1">
    <location>
        <begin position="231"/>
        <end position="243"/>
    </location>
</feature>
<evidence type="ECO:0000256" key="1">
    <source>
        <dbReference type="SAM" id="MobiDB-lite"/>
    </source>
</evidence>
<feature type="compositionally biased region" description="Polar residues" evidence="1">
    <location>
        <begin position="392"/>
        <end position="408"/>
    </location>
</feature>
<feature type="compositionally biased region" description="Basic residues" evidence="1">
    <location>
        <begin position="180"/>
        <end position="189"/>
    </location>
</feature>
<dbReference type="EMBL" id="JAGPXF010000005">
    <property type="protein sequence ID" value="KAH7242601.1"/>
    <property type="molecule type" value="Genomic_DNA"/>
</dbReference>
<feature type="compositionally biased region" description="Polar residues" evidence="1">
    <location>
        <begin position="135"/>
        <end position="158"/>
    </location>
</feature>
<feature type="region of interest" description="Disordered" evidence="1">
    <location>
        <begin position="11"/>
        <end position="64"/>
    </location>
</feature>
<organism evidence="2 3">
    <name type="scientific">Fusarium tricinctum</name>
    <dbReference type="NCBI Taxonomy" id="61284"/>
    <lineage>
        <taxon>Eukaryota</taxon>
        <taxon>Fungi</taxon>
        <taxon>Dikarya</taxon>
        <taxon>Ascomycota</taxon>
        <taxon>Pezizomycotina</taxon>
        <taxon>Sordariomycetes</taxon>
        <taxon>Hypocreomycetidae</taxon>
        <taxon>Hypocreales</taxon>
        <taxon>Nectriaceae</taxon>
        <taxon>Fusarium</taxon>
        <taxon>Fusarium tricinctum species complex</taxon>
    </lineage>
</organism>
<dbReference type="Proteomes" id="UP000813427">
    <property type="component" value="Unassembled WGS sequence"/>
</dbReference>
<feature type="compositionally biased region" description="Polar residues" evidence="1">
    <location>
        <begin position="25"/>
        <end position="38"/>
    </location>
</feature>
<reference evidence="2" key="1">
    <citation type="journal article" date="2021" name="Nat. Commun.">
        <title>Genetic determinants of endophytism in the Arabidopsis root mycobiome.</title>
        <authorList>
            <person name="Mesny F."/>
            <person name="Miyauchi S."/>
            <person name="Thiergart T."/>
            <person name="Pickel B."/>
            <person name="Atanasova L."/>
            <person name="Karlsson M."/>
            <person name="Huettel B."/>
            <person name="Barry K.W."/>
            <person name="Haridas S."/>
            <person name="Chen C."/>
            <person name="Bauer D."/>
            <person name="Andreopoulos W."/>
            <person name="Pangilinan J."/>
            <person name="LaButti K."/>
            <person name="Riley R."/>
            <person name="Lipzen A."/>
            <person name="Clum A."/>
            <person name="Drula E."/>
            <person name="Henrissat B."/>
            <person name="Kohler A."/>
            <person name="Grigoriev I.V."/>
            <person name="Martin F.M."/>
            <person name="Hacquard S."/>
        </authorList>
    </citation>
    <scope>NUCLEOTIDE SEQUENCE</scope>
    <source>
        <strain evidence="2">MPI-SDFR-AT-0068</strain>
    </source>
</reference>
<evidence type="ECO:0000313" key="3">
    <source>
        <dbReference type="Proteomes" id="UP000813427"/>
    </source>
</evidence>
<feature type="region of interest" description="Disordered" evidence="1">
    <location>
        <begin position="348"/>
        <end position="408"/>
    </location>
</feature>
<feature type="region of interest" description="Disordered" evidence="1">
    <location>
        <begin position="224"/>
        <end position="249"/>
    </location>
</feature>
<keyword evidence="3" id="KW-1185">Reference proteome</keyword>
<dbReference type="AlphaFoldDB" id="A0A8K0RS93"/>
<gene>
    <name evidence="2" type="ORF">BKA59DRAFT_514116</name>
</gene>
<feature type="compositionally biased region" description="Low complexity" evidence="1">
    <location>
        <begin position="459"/>
        <end position="472"/>
    </location>
</feature>
<dbReference type="OrthoDB" id="10460209at2759"/>
<comment type="caution">
    <text evidence="2">The sequence shown here is derived from an EMBL/GenBank/DDBJ whole genome shotgun (WGS) entry which is preliminary data.</text>
</comment>
<feature type="region of interest" description="Disordered" evidence="1">
    <location>
        <begin position="423"/>
        <end position="483"/>
    </location>
</feature>
<feature type="compositionally biased region" description="Low complexity" evidence="1">
    <location>
        <begin position="436"/>
        <end position="449"/>
    </location>
</feature>
<evidence type="ECO:0000313" key="2">
    <source>
        <dbReference type="EMBL" id="KAH7242601.1"/>
    </source>
</evidence>
<feature type="region of interest" description="Disordered" evidence="1">
    <location>
        <begin position="110"/>
        <end position="192"/>
    </location>
</feature>
<protein>
    <submittedName>
        <fullName evidence="2">Uncharacterized protein</fullName>
    </submittedName>
</protein>